<evidence type="ECO:0000313" key="11">
    <source>
        <dbReference type="Proteomes" id="UP000683000"/>
    </source>
</evidence>
<dbReference type="Proteomes" id="UP000683000">
    <property type="component" value="Unassembled WGS sequence"/>
</dbReference>
<dbReference type="GO" id="GO:0005634">
    <property type="term" value="C:nucleus"/>
    <property type="evidence" value="ECO:0007669"/>
    <property type="project" value="UniProtKB-SubCell"/>
</dbReference>
<evidence type="ECO:0000256" key="8">
    <source>
        <dbReference type="ARBA" id="ARBA00023242"/>
    </source>
</evidence>
<keyword evidence="4" id="KW-0690">Ribosome biogenesis</keyword>
<accession>A0A8I2Z091</accession>
<dbReference type="PANTHER" id="PTHR31633:SF1">
    <property type="entry name" value="H_ACA RIBONUCLEOPROTEIN COMPLEX NON-CORE SUBUNIT NAF1"/>
    <property type="match status" value="1"/>
</dbReference>
<gene>
    <name evidence="10" type="ORF">JVT61DRAFT_5315</name>
</gene>
<keyword evidence="11" id="KW-1185">Reference proteome</keyword>
<dbReference type="GO" id="GO:0005732">
    <property type="term" value="C:sno(s)RNA-containing ribonucleoprotein complex"/>
    <property type="evidence" value="ECO:0007669"/>
    <property type="project" value="InterPro"/>
</dbReference>
<keyword evidence="8" id="KW-0539">Nucleus</keyword>
<keyword evidence="5" id="KW-0698">rRNA processing</keyword>
<organism evidence="10 11">
    <name type="scientific">Boletus reticuloceps</name>
    <dbReference type="NCBI Taxonomy" id="495285"/>
    <lineage>
        <taxon>Eukaryota</taxon>
        <taxon>Fungi</taxon>
        <taxon>Dikarya</taxon>
        <taxon>Basidiomycota</taxon>
        <taxon>Agaricomycotina</taxon>
        <taxon>Agaricomycetes</taxon>
        <taxon>Agaricomycetidae</taxon>
        <taxon>Boletales</taxon>
        <taxon>Boletineae</taxon>
        <taxon>Boletaceae</taxon>
        <taxon>Boletoideae</taxon>
        <taxon>Boletus</taxon>
    </lineage>
</organism>
<feature type="compositionally biased region" description="Low complexity" evidence="9">
    <location>
        <begin position="71"/>
        <end position="93"/>
    </location>
</feature>
<feature type="compositionally biased region" description="Polar residues" evidence="9">
    <location>
        <begin position="39"/>
        <end position="49"/>
    </location>
</feature>
<dbReference type="Gene3D" id="2.40.10.230">
    <property type="entry name" value="Probable tRNA pseudouridine synthase domain"/>
    <property type="match status" value="1"/>
</dbReference>
<reference evidence="10" key="1">
    <citation type="submission" date="2021-03" db="EMBL/GenBank/DDBJ databases">
        <title>Evolutionary innovations through gain and loss of genes in the ectomycorrhizal Boletales.</title>
        <authorList>
            <person name="Wu G."/>
            <person name="Miyauchi S."/>
            <person name="Morin E."/>
            <person name="Yang Z.-L."/>
            <person name="Xu J."/>
            <person name="Martin F.M."/>
        </authorList>
    </citation>
    <scope>NUCLEOTIDE SEQUENCE</scope>
    <source>
        <strain evidence="10">BR01</strain>
    </source>
</reference>
<evidence type="ECO:0000256" key="6">
    <source>
        <dbReference type="ARBA" id="ARBA00022553"/>
    </source>
</evidence>
<proteinExistence type="inferred from homology"/>
<dbReference type="InterPro" id="IPR009000">
    <property type="entry name" value="Transl_B-barrel_sf"/>
</dbReference>
<feature type="compositionally biased region" description="Low complexity" evidence="9">
    <location>
        <begin position="291"/>
        <end position="304"/>
    </location>
</feature>
<name>A0A8I2Z091_9AGAM</name>
<dbReference type="AlphaFoldDB" id="A0A8I2Z091"/>
<evidence type="ECO:0000256" key="2">
    <source>
        <dbReference type="ARBA" id="ARBA00009801"/>
    </source>
</evidence>
<dbReference type="GO" id="GO:0001522">
    <property type="term" value="P:pseudouridine synthesis"/>
    <property type="evidence" value="ECO:0007669"/>
    <property type="project" value="InterPro"/>
</dbReference>
<dbReference type="GO" id="GO:0006364">
    <property type="term" value="P:rRNA processing"/>
    <property type="evidence" value="ECO:0007669"/>
    <property type="project" value="UniProtKB-KW"/>
</dbReference>
<dbReference type="Pfam" id="PF04410">
    <property type="entry name" value="Gar1"/>
    <property type="match status" value="1"/>
</dbReference>
<evidence type="ECO:0000256" key="1">
    <source>
        <dbReference type="ARBA" id="ARBA00004123"/>
    </source>
</evidence>
<evidence type="ECO:0000256" key="5">
    <source>
        <dbReference type="ARBA" id="ARBA00022552"/>
    </source>
</evidence>
<evidence type="ECO:0000256" key="9">
    <source>
        <dbReference type="SAM" id="MobiDB-lite"/>
    </source>
</evidence>
<dbReference type="GO" id="GO:0003723">
    <property type="term" value="F:RNA binding"/>
    <property type="evidence" value="ECO:0007669"/>
    <property type="project" value="UniProtKB-KW"/>
</dbReference>
<evidence type="ECO:0000256" key="4">
    <source>
        <dbReference type="ARBA" id="ARBA00022517"/>
    </source>
</evidence>
<dbReference type="EMBL" id="JAGFBS010000002">
    <property type="protein sequence ID" value="KAG6380922.1"/>
    <property type="molecule type" value="Genomic_DNA"/>
</dbReference>
<feature type="compositionally biased region" description="Acidic residues" evidence="9">
    <location>
        <begin position="51"/>
        <end position="60"/>
    </location>
</feature>
<feature type="region of interest" description="Disordered" evidence="9">
    <location>
        <begin position="24"/>
        <end position="115"/>
    </location>
</feature>
<feature type="region of interest" description="Disordered" evidence="9">
    <location>
        <begin position="512"/>
        <end position="532"/>
    </location>
</feature>
<evidence type="ECO:0000256" key="3">
    <source>
        <dbReference type="ARBA" id="ARBA00021438"/>
    </source>
</evidence>
<comment type="caution">
    <text evidence="10">The sequence shown here is derived from an EMBL/GenBank/DDBJ whole genome shotgun (WGS) entry which is preliminary data.</text>
</comment>
<evidence type="ECO:0000313" key="10">
    <source>
        <dbReference type="EMBL" id="KAG6380922.1"/>
    </source>
</evidence>
<keyword evidence="6" id="KW-0597">Phosphoprotein</keyword>
<dbReference type="GO" id="GO:0000493">
    <property type="term" value="P:box H/ACA snoRNP assembly"/>
    <property type="evidence" value="ECO:0007669"/>
    <property type="project" value="InterPro"/>
</dbReference>
<keyword evidence="7" id="KW-0694">RNA-binding</keyword>
<protein>
    <recommendedName>
        <fullName evidence="3">H/ACA ribonucleoprotein complex non-core subunit NAF1</fullName>
    </recommendedName>
</protein>
<dbReference type="InterPro" id="IPR038664">
    <property type="entry name" value="Gar1/Naf1_Cbf5-bd_sf"/>
</dbReference>
<feature type="region of interest" description="Disordered" evidence="9">
    <location>
        <begin position="255"/>
        <end position="419"/>
    </location>
</feature>
<dbReference type="PANTHER" id="PTHR31633">
    <property type="entry name" value="H/ACA RIBONUCLEOPROTEIN COMPLEX NON-CORE SUBUNIT NAF1"/>
    <property type="match status" value="1"/>
</dbReference>
<feature type="compositionally biased region" description="Basic and acidic residues" evidence="9">
    <location>
        <begin position="355"/>
        <end position="375"/>
    </location>
</feature>
<evidence type="ECO:0000256" key="7">
    <source>
        <dbReference type="ARBA" id="ARBA00022884"/>
    </source>
</evidence>
<dbReference type="InterPro" id="IPR007504">
    <property type="entry name" value="H/ACA_rnp_Gar1/Naf1"/>
</dbReference>
<comment type="subcellular location">
    <subcellularLocation>
        <location evidence="1">Nucleus</location>
    </subcellularLocation>
</comment>
<dbReference type="SUPFAM" id="SSF50447">
    <property type="entry name" value="Translation proteins"/>
    <property type="match status" value="1"/>
</dbReference>
<dbReference type="OrthoDB" id="21550at2759"/>
<dbReference type="InterPro" id="IPR040309">
    <property type="entry name" value="Naf1"/>
</dbReference>
<sequence length="532" mass="58901">MDFGFKVPSTVAQDLLLIQDLIGSHPSPTVADKHAPDPINSSDDSIASTDSEVESEDEVEAGLTSRDDDSGVSTVTSDSTSPSDSEVDASSSSDSEEGDEYAAPQRQRPPDNIEDEESGMAAAVTYLQTKNEIVDANIMIPAISEVEPCDTLEKVGEIMSIVENLVIVRGLPMDRINSFEHTLDAESLLVFGDRKVLGYIYETFGPTSQPLYQVKFNERYPLDTDKVRLSREVFHVPQRSHFVFVDRLKNLRGSDASNIHDEEPADDEIEFSDDEKEAAFRAQRKKRRGRSVSSSRQSTPAPSRIHIDDMAQDTYHGSNPYDAHGPYDDDYHVTGLLRPPPVPYDDPYADVPTSDARDRHIGVNEGGEPNRESGDGPKSSHGRTFNRGSRARGVLNHQSWSTTRRGHRHKTTTPRQTFDSGLFQSHERARGYGQIGDAIAPQPPVQPPLNAWLSPAANIQGYQQPFIQPHINPRFAAMFGLNLPSESMTPWASQNAHDPTILPHHRVDTWTMHSSTGREGEGEGEGDTYRSM</sequence>
<feature type="compositionally biased region" description="Acidic residues" evidence="9">
    <location>
        <begin position="263"/>
        <end position="276"/>
    </location>
</feature>
<comment type="similarity">
    <text evidence="2">Belongs to the NAF1 family.</text>
</comment>